<comment type="caution">
    <text evidence="11">The sequence shown here is derived from an EMBL/GenBank/DDBJ whole genome shotgun (WGS) entry which is preliminary data.</text>
</comment>
<dbReference type="AlphaFoldDB" id="A0AA38YRU1"/>
<evidence type="ECO:0000256" key="8">
    <source>
        <dbReference type="ARBA" id="ARBA00047304"/>
    </source>
</evidence>
<protein>
    <recommendedName>
        <fullName evidence="3">ADP-ribosyl cyclase/cyclic ADP-ribose hydrolase</fullName>
        <ecNumber evidence="3">3.2.2.6</ecNumber>
    </recommendedName>
</protein>
<evidence type="ECO:0000256" key="1">
    <source>
        <dbReference type="ARBA" id="ARBA00004123"/>
    </source>
</evidence>
<evidence type="ECO:0000256" key="5">
    <source>
        <dbReference type="ARBA" id="ARBA00022801"/>
    </source>
</evidence>
<evidence type="ECO:0000256" key="2">
    <source>
        <dbReference type="ARBA" id="ARBA00004496"/>
    </source>
</evidence>
<dbReference type="EMBL" id="JARBHA010000018">
    <property type="protein sequence ID" value="KAJ9675501.1"/>
    <property type="molecule type" value="Genomic_DNA"/>
</dbReference>
<comment type="similarity">
    <text evidence="9">Belongs to the disease resistance TIR-NB-LRR family.</text>
</comment>
<dbReference type="GO" id="GO:0005737">
    <property type="term" value="C:cytoplasm"/>
    <property type="evidence" value="ECO:0007669"/>
    <property type="project" value="UniProtKB-SubCell"/>
</dbReference>
<accession>A0AA38YRU1</accession>
<dbReference type="SMART" id="SM00255">
    <property type="entry name" value="TIR"/>
    <property type="match status" value="1"/>
</dbReference>
<organism evidence="11 12">
    <name type="scientific">Vitis rotundifolia</name>
    <name type="common">Muscadine grape</name>
    <dbReference type="NCBI Taxonomy" id="103349"/>
    <lineage>
        <taxon>Eukaryota</taxon>
        <taxon>Viridiplantae</taxon>
        <taxon>Streptophyta</taxon>
        <taxon>Embryophyta</taxon>
        <taxon>Tracheophyta</taxon>
        <taxon>Spermatophyta</taxon>
        <taxon>Magnoliopsida</taxon>
        <taxon>eudicotyledons</taxon>
        <taxon>Gunneridae</taxon>
        <taxon>Pentapetalae</taxon>
        <taxon>rosids</taxon>
        <taxon>Vitales</taxon>
        <taxon>Vitaceae</taxon>
        <taxon>Viteae</taxon>
        <taxon>Vitis</taxon>
    </lineage>
</organism>
<keyword evidence="7" id="KW-0539">Nucleus</keyword>
<evidence type="ECO:0000256" key="9">
    <source>
        <dbReference type="ARBA" id="ARBA00061488"/>
    </source>
</evidence>
<dbReference type="EC" id="3.2.2.6" evidence="3"/>
<dbReference type="GO" id="GO:0061809">
    <property type="term" value="F:NAD+ nucleosidase activity, cyclic ADP-ribose generating"/>
    <property type="evidence" value="ECO:0007669"/>
    <property type="project" value="UniProtKB-EC"/>
</dbReference>
<evidence type="ECO:0000259" key="10">
    <source>
        <dbReference type="PROSITE" id="PS50104"/>
    </source>
</evidence>
<dbReference type="GO" id="GO:0007165">
    <property type="term" value="P:signal transduction"/>
    <property type="evidence" value="ECO:0007669"/>
    <property type="project" value="InterPro"/>
</dbReference>
<dbReference type="InterPro" id="IPR000157">
    <property type="entry name" value="TIR_dom"/>
</dbReference>
<sequence>MTSANTQIISSSPSSSKSTRQLTYDVFLSFRGADTRYGFTNNLYEELISYGIHTFRDDEELERGGEIASELLKAIEESKIFVIIFSENYAASGWCLDELVKISECMETEERVILPIFYHVDPSHVRKQRGSYEKAFVDHEKEAKNRKKIQKWRSALTKVGNLAGYDLPKDR</sequence>
<keyword evidence="12" id="KW-1185">Reference proteome</keyword>
<dbReference type="Pfam" id="PF01582">
    <property type="entry name" value="TIR"/>
    <property type="match status" value="1"/>
</dbReference>
<dbReference type="FunFam" id="3.40.50.10140:FF:000007">
    <property type="entry name" value="Disease resistance protein (TIR-NBS-LRR class)"/>
    <property type="match status" value="1"/>
</dbReference>
<gene>
    <name evidence="11" type="ORF">PVL29_024429</name>
</gene>
<dbReference type="PANTHER" id="PTHR32009:SF39">
    <property type="entry name" value="TIR DOMAIN-CONTAINING PROTEIN"/>
    <property type="match status" value="1"/>
</dbReference>
<evidence type="ECO:0000313" key="12">
    <source>
        <dbReference type="Proteomes" id="UP001168098"/>
    </source>
</evidence>
<comment type="catalytic activity">
    <reaction evidence="8">
        <text>NAD(+) + H2O = ADP-D-ribose + nicotinamide + H(+)</text>
        <dbReference type="Rhea" id="RHEA:16301"/>
        <dbReference type="ChEBI" id="CHEBI:15377"/>
        <dbReference type="ChEBI" id="CHEBI:15378"/>
        <dbReference type="ChEBI" id="CHEBI:17154"/>
        <dbReference type="ChEBI" id="CHEBI:57540"/>
        <dbReference type="ChEBI" id="CHEBI:57967"/>
        <dbReference type="EC" id="3.2.2.6"/>
    </reaction>
    <physiologicalReaction direction="left-to-right" evidence="8">
        <dbReference type="Rhea" id="RHEA:16302"/>
    </physiologicalReaction>
</comment>
<dbReference type="GO" id="GO:0050832">
    <property type="term" value="P:defense response to fungus"/>
    <property type="evidence" value="ECO:0007669"/>
    <property type="project" value="UniProtKB-ARBA"/>
</dbReference>
<dbReference type="GO" id="GO:0005634">
    <property type="term" value="C:nucleus"/>
    <property type="evidence" value="ECO:0007669"/>
    <property type="project" value="UniProtKB-SubCell"/>
</dbReference>
<name>A0AA38YRU1_VITRO</name>
<comment type="subcellular location">
    <subcellularLocation>
        <location evidence="2">Cytoplasm</location>
    </subcellularLocation>
    <subcellularLocation>
        <location evidence="1">Nucleus</location>
    </subcellularLocation>
</comment>
<keyword evidence="6" id="KW-0520">NAD</keyword>
<keyword evidence="5" id="KW-0378">Hydrolase</keyword>
<dbReference type="Proteomes" id="UP001168098">
    <property type="component" value="Unassembled WGS sequence"/>
</dbReference>
<dbReference type="InterPro" id="IPR035897">
    <property type="entry name" value="Toll_tir_struct_dom_sf"/>
</dbReference>
<dbReference type="Gene3D" id="3.40.50.10140">
    <property type="entry name" value="Toll/interleukin-1 receptor homology (TIR) domain"/>
    <property type="match status" value="1"/>
</dbReference>
<keyword evidence="4" id="KW-0963">Cytoplasm</keyword>
<dbReference type="GO" id="GO:0043068">
    <property type="term" value="P:positive regulation of programmed cell death"/>
    <property type="evidence" value="ECO:0007669"/>
    <property type="project" value="UniProtKB-ARBA"/>
</dbReference>
<evidence type="ECO:0000256" key="4">
    <source>
        <dbReference type="ARBA" id="ARBA00022490"/>
    </source>
</evidence>
<dbReference type="SUPFAM" id="SSF52200">
    <property type="entry name" value="Toll/Interleukin receptor TIR domain"/>
    <property type="match status" value="1"/>
</dbReference>
<evidence type="ECO:0000256" key="3">
    <source>
        <dbReference type="ARBA" id="ARBA00011982"/>
    </source>
</evidence>
<proteinExistence type="inferred from homology"/>
<reference evidence="11 12" key="1">
    <citation type="journal article" date="2023" name="BMC Biotechnol.">
        <title>Vitis rotundifolia cv Carlos genome sequencing.</title>
        <authorList>
            <person name="Huff M."/>
            <person name="Hulse-Kemp A."/>
            <person name="Scheffler B."/>
            <person name="Youngblood R."/>
            <person name="Simpson S."/>
            <person name="Babiker E."/>
            <person name="Staton M."/>
        </authorList>
    </citation>
    <scope>NUCLEOTIDE SEQUENCE [LARGE SCALE GENOMIC DNA]</scope>
    <source>
        <tissue evidence="11">Leaf</tissue>
    </source>
</reference>
<evidence type="ECO:0000256" key="7">
    <source>
        <dbReference type="ARBA" id="ARBA00023242"/>
    </source>
</evidence>
<dbReference type="PROSITE" id="PS50104">
    <property type="entry name" value="TIR"/>
    <property type="match status" value="1"/>
</dbReference>
<dbReference type="PANTHER" id="PTHR32009">
    <property type="entry name" value="TMV RESISTANCE PROTEIN N-LIKE"/>
    <property type="match status" value="1"/>
</dbReference>
<evidence type="ECO:0000313" key="11">
    <source>
        <dbReference type="EMBL" id="KAJ9675501.1"/>
    </source>
</evidence>
<feature type="domain" description="TIR" evidence="10">
    <location>
        <begin position="22"/>
        <end position="171"/>
    </location>
</feature>
<evidence type="ECO:0000256" key="6">
    <source>
        <dbReference type="ARBA" id="ARBA00023027"/>
    </source>
</evidence>